<dbReference type="OrthoDB" id="44002at2157"/>
<protein>
    <submittedName>
        <fullName evidence="1">Uncharacterized protein</fullName>
    </submittedName>
</protein>
<reference evidence="1 2" key="1">
    <citation type="journal article" date="2014" name="PLoS Genet.">
        <title>Phylogenetically driven sequencing of extremely halophilic archaea reveals strategies for static and dynamic osmo-response.</title>
        <authorList>
            <person name="Becker E.A."/>
            <person name="Seitzer P.M."/>
            <person name="Tritt A."/>
            <person name="Larsen D."/>
            <person name="Krusor M."/>
            <person name="Yao A.I."/>
            <person name="Wu D."/>
            <person name="Madern D."/>
            <person name="Eisen J.A."/>
            <person name="Darling A.E."/>
            <person name="Facciotti M.T."/>
        </authorList>
    </citation>
    <scope>NUCLEOTIDE SEQUENCE [LARGE SCALE GENOMIC DNA]</scope>
    <source>
        <strain evidence="1 2">DSM 13077</strain>
    </source>
</reference>
<accession>M0B4G7</accession>
<organism evidence="1 2">
    <name type="scientific">Natrialba aegyptia DSM 13077</name>
    <dbReference type="NCBI Taxonomy" id="1227491"/>
    <lineage>
        <taxon>Archaea</taxon>
        <taxon>Methanobacteriati</taxon>
        <taxon>Methanobacteriota</taxon>
        <taxon>Stenosarchaea group</taxon>
        <taxon>Halobacteria</taxon>
        <taxon>Halobacteriales</taxon>
        <taxon>Natrialbaceae</taxon>
        <taxon>Natrialba</taxon>
    </lineage>
</organism>
<dbReference type="RefSeq" id="WP_006666122.1">
    <property type="nucleotide sequence ID" value="NZ_AOIP01000031.1"/>
</dbReference>
<proteinExistence type="predicted"/>
<dbReference type="AlphaFoldDB" id="M0B4G7"/>
<keyword evidence="2" id="KW-1185">Reference proteome</keyword>
<dbReference type="PATRIC" id="fig|1227491.4.peg.2759"/>
<name>M0B4G7_9EURY</name>
<dbReference type="Proteomes" id="UP000011591">
    <property type="component" value="Unassembled WGS sequence"/>
</dbReference>
<evidence type="ECO:0000313" key="2">
    <source>
        <dbReference type="Proteomes" id="UP000011591"/>
    </source>
</evidence>
<gene>
    <name evidence="1" type="ORF">C480_13431</name>
</gene>
<evidence type="ECO:0000313" key="1">
    <source>
        <dbReference type="EMBL" id="ELZ04519.1"/>
    </source>
</evidence>
<dbReference type="EMBL" id="AOIP01000031">
    <property type="protein sequence ID" value="ELZ04519.1"/>
    <property type="molecule type" value="Genomic_DNA"/>
</dbReference>
<sequence length="66" mass="7180">MAAIEPVRVAGISIGFRSVRFGPLLSVKFPIAGIDLRQTDANGIDICVWMTGNYVAESALSWRVSR</sequence>
<comment type="caution">
    <text evidence="1">The sequence shown here is derived from an EMBL/GenBank/DDBJ whole genome shotgun (WGS) entry which is preliminary data.</text>
</comment>